<feature type="region of interest" description="Disordered" evidence="1">
    <location>
        <begin position="77"/>
        <end position="99"/>
    </location>
</feature>
<comment type="caution">
    <text evidence="2">The sequence shown here is derived from an EMBL/GenBank/DDBJ whole genome shotgun (WGS) entry which is preliminary data.</text>
</comment>
<dbReference type="OrthoDB" id="6436442at2759"/>
<dbReference type="GO" id="GO:0071897">
    <property type="term" value="P:DNA biosynthetic process"/>
    <property type="evidence" value="ECO:0007669"/>
    <property type="project" value="UniProtKB-ARBA"/>
</dbReference>
<proteinExistence type="predicted"/>
<gene>
    <name evidence="2" type="ORF">AVEN_263291_1</name>
</gene>
<evidence type="ECO:0000313" key="3">
    <source>
        <dbReference type="Proteomes" id="UP000499080"/>
    </source>
</evidence>
<dbReference type="Proteomes" id="UP000499080">
    <property type="component" value="Unassembled WGS sequence"/>
</dbReference>
<keyword evidence="3" id="KW-1185">Reference proteome</keyword>
<organism evidence="2 3">
    <name type="scientific">Araneus ventricosus</name>
    <name type="common">Orbweaver spider</name>
    <name type="synonym">Epeira ventricosa</name>
    <dbReference type="NCBI Taxonomy" id="182803"/>
    <lineage>
        <taxon>Eukaryota</taxon>
        <taxon>Metazoa</taxon>
        <taxon>Ecdysozoa</taxon>
        <taxon>Arthropoda</taxon>
        <taxon>Chelicerata</taxon>
        <taxon>Arachnida</taxon>
        <taxon>Araneae</taxon>
        <taxon>Araneomorphae</taxon>
        <taxon>Entelegynae</taxon>
        <taxon>Araneoidea</taxon>
        <taxon>Araneidae</taxon>
        <taxon>Araneus</taxon>
    </lineage>
</organism>
<dbReference type="EMBL" id="BGPR01005530">
    <property type="protein sequence ID" value="GBN11018.1"/>
    <property type="molecule type" value="Genomic_DNA"/>
</dbReference>
<protein>
    <submittedName>
        <fullName evidence="2">Uncharacterized protein</fullName>
    </submittedName>
</protein>
<dbReference type="SUPFAM" id="SSF56672">
    <property type="entry name" value="DNA/RNA polymerases"/>
    <property type="match status" value="1"/>
</dbReference>
<evidence type="ECO:0000256" key="1">
    <source>
        <dbReference type="SAM" id="MobiDB-lite"/>
    </source>
</evidence>
<evidence type="ECO:0000313" key="2">
    <source>
        <dbReference type="EMBL" id="GBN11018.1"/>
    </source>
</evidence>
<accession>A0A4Y2L8Q4</accession>
<reference evidence="2 3" key="1">
    <citation type="journal article" date="2019" name="Sci. Rep.">
        <title>Orb-weaving spider Araneus ventricosus genome elucidates the spidroin gene catalogue.</title>
        <authorList>
            <person name="Kono N."/>
            <person name="Nakamura H."/>
            <person name="Ohtoshi R."/>
            <person name="Moran D.A.P."/>
            <person name="Shinohara A."/>
            <person name="Yoshida Y."/>
            <person name="Fujiwara M."/>
            <person name="Mori M."/>
            <person name="Tomita M."/>
            <person name="Arakawa K."/>
        </authorList>
    </citation>
    <scope>NUCLEOTIDE SEQUENCE [LARGE SCALE GENOMIC DNA]</scope>
</reference>
<sequence length="297" mass="34265">MRNIKKKLFIGGEQRFINQHTGNYKAVATQNETTNNRTAPETKVMKMPRLQKDTFYGDLSEWFDFWNQFECTIDNNGNLKIPEKGESSDTSRNSSATTGSDDILQTFYAVGEGVNSPDERLEDEDALMFSENSILQKNDLYENLNLYKEYKQVINDQIKDCIIEKVDSNASQGEMIYYISYRAVHRKNHSSTKLRVVCDASSKDKNQKALNCLLQGRNLVPELLKVLLKFRLHRIAFTEDIKKVFLEISVSCEDRDAMRFLWTHDDSNLSNTKVQIYRMCRMMLGAKSSPFLLSATI</sequence>
<feature type="compositionally biased region" description="Polar residues" evidence="1">
    <location>
        <begin position="90"/>
        <end position="99"/>
    </location>
</feature>
<dbReference type="PANTHER" id="PTHR47331">
    <property type="entry name" value="PHD-TYPE DOMAIN-CONTAINING PROTEIN"/>
    <property type="match status" value="1"/>
</dbReference>
<dbReference type="InterPro" id="IPR043502">
    <property type="entry name" value="DNA/RNA_pol_sf"/>
</dbReference>
<name>A0A4Y2L8Q4_ARAVE</name>
<dbReference type="AlphaFoldDB" id="A0A4Y2L8Q4"/>